<keyword evidence="2" id="KW-0456">Lyase</keyword>
<dbReference type="PANTHER" id="PTHR33542">
    <property type="entry name" value="SIROHYDROCHLORIN FERROCHELATASE, CHLOROPLASTIC"/>
    <property type="match status" value="1"/>
</dbReference>
<evidence type="ECO:0000313" key="3">
    <source>
        <dbReference type="EMBL" id="MFD2799015.1"/>
    </source>
</evidence>
<gene>
    <name evidence="3" type="ORF">ACFS2C_06380</name>
</gene>
<dbReference type="EMBL" id="JBHUOF010000007">
    <property type="protein sequence ID" value="MFD2799015.1"/>
    <property type="molecule type" value="Genomic_DNA"/>
</dbReference>
<accession>A0ABW5W961</accession>
<keyword evidence="4" id="KW-1185">Reference proteome</keyword>
<name>A0ABW5W961_9PSEU</name>
<keyword evidence="1" id="KW-0479">Metal-binding</keyword>
<dbReference type="Gene3D" id="3.40.50.1400">
    <property type="match status" value="2"/>
</dbReference>
<dbReference type="InterPro" id="IPR002762">
    <property type="entry name" value="CbiX-like"/>
</dbReference>
<dbReference type="Pfam" id="PF01903">
    <property type="entry name" value="CbiX"/>
    <property type="match status" value="2"/>
</dbReference>
<comment type="caution">
    <text evidence="3">The sequence shown here is derived from an EMBL/GenBank/DDBJ whole genome shotgun (WGS) entry which is preliminary data.</text>
</comment>
<dbReference type="CDD" id="cd03414">
    <property type="entry name" value="CbiX_SirB_C"/>
    <property type="match status" value="1"/>
</dbReference>
<dbReference type="SUPFAM" id="SSF53800">
    <property type="entry name" value="Chelatase"/>
    <property type="match status" value="1"/>
</dbReference>
<evidence type="ECO:0000256" key="2">
    <source>
        <dbReference type="ARBA" id="ARBA00023239"/>
    </source>
</evidence>
<dbReference type="InterPro" id="IPR050963">
    <property type="entry name" value="Sirohydro_Cobaltochel/CbiX"/>
</dbReference>
<dbReference type="RefSeq" id="WP_377386690.1">
    <property type="nucleotide sequence ID" value="NZ_JBHSAN010000006.1"/>
</dbReference>
<dbReference type="CDD" id="cd03416">
    <property type="entry name" value="CbiX_SirB_N"/>
    <property type="match status" value="1"/>
</dbReference>
<evidence type="ECO:0000313" key="4">
    <source>
        <dbReference type="Proteomes" id="UP001597478"/>
    </source>
</evidence>
<organism evidence="3 4">
    <name type="scientific">Prauserella oleivorans</name>
    <dbReference type="NCBI Taxonomy" id="1478153"/>
    <lineage>
        <taxon>Bacteria</taxon>
        <taxon>Bacillati</taxon>
        <taxon>Actinomycetota</taxon>
        <taxon>Actinomycetes</taxon>
        <taxon>Pseudonocardiales</taxon>
        <taxon>Pseudonocardiaceae</taxon>
        <taxon>Prauserella</taxon>
    </lineage>
</organism>
<sequence length="248" mass="25424">MTSIPLVIVAHGSRDPRSAATVRALTDVTRAAAPGVDVRAAFLDLSEPSVAEVLTGLHAEGHREVVAVPLLLGRAYHARVDLPALVDEVTSRLPRLSVTIADVLGADPLLEAVALDRLAATGADTADPALGVVLGAVGSSHATANAVVARLARDWENRHGCLVVPAFASAARPDVPAAVAKLRARGARRFAVASWFLAPGLLPDRIQDLITTAAPGSPVAGPLGAEPRVAEVVLARYTSALAASARTA</sequence>
<evidence type="ECO:0000256" key="1">
    <source>
        <dbReference type="ARBA" id="ARBA00022723"/>
    </source>
</evidence>
<reference evidence="4" key="1">
    <citation type="journal article" date="2019" name="Int. J. Syst. Evol. Microbiol.">
        <title>The Global Catalogue of Microorganisms (GCM) 10K type strain sequencing project: providing services to taxonomists for standard genome sequencing and annotation.</title>
        <authorList>
            <consortium name="The Broad Institute Genomics Platform"/>
            <consortium name="The Broad Institute Genome Sequencing Center for Infectious Disease"/>
            <person name="Wu L."/>
            <person name="Ma J."/>
        </authorList>
    </citation>
    <scope>NUCLEOTIDE SEQUENCE [LARGE SCALE GENOMIC DNA]</scope>
    <source>
        <strain evidence="4">IBRC-M 10906</strain>
    </source>
</reference>
<dbReference type="PANTHER" id="PTHR33542:SF5">
    <property type="entry name" value="FERROCHELATASE CHE1"/>
    <property type="match status" value="1"/>
</dbReference>
<dbReference type="Proteomes" id="UP001597478">
    <property type="component" value="Unassembled WGS sequence"/>
</dbReference>
<protein>
    <submittedName>
        <fullName evidence="3">Sirohydrochlorin chelatase</fullName>
    </submittedName>
</protein>
<proteinExistence type="predicted"/>